<gene>
    <name evidence="2" type="ORF">OB955_19480</name>
    <name evidence="1" type="ORF">OB960_19625</name>
</gene>
<dbReference type="EMBL" id="JAOPKA010000016">
    <property type="protein sequence ID" value="MCU4743597.1"/>
    <property type="molecule type" value="Genomic_DNA"/>
</dbReference>
<reference evidence="1 3" key="1">
    <citation type="submission" date="2022-09" db="EMBL/GenBank/DDBJ databases">
        <title>Enrichment on poylsaccharides allowed isolation of novel metabolic and taxonomic groups of Haloarchaea.</title>
        <authorList>
            <person name="Sorokin D.Y."/>
            <person name="Elcheninov A.G."/>
            <person name="Khizhniak T.V."/>
            <person name="Kolganova T.V."/>
            <person name="Kublanov I.V."/>
        </authorList>
    </citation>
    <scope>NUCLEOTIDE SEQUENCE</scope>
    <source>
        <strain evidence="2 3">AArc-m2/3/4</strain>
        <strain evidence="1">AArc-xg1-1</strain>
    </source>
</reference>
<evidence type="ECO:0000313" key="4">
    <source>
        <dbReference type="Proteomes" id="UP001321018"/>
    </source>
</evidence>
<dbReference type="Proteomes" id="UP001320972">
    <property type="component" value="Unassembled WGS sequence"/>
</dbReference>
<name>A0AAP2Z2C1_9EURY</name>
<sequence length="59" mass="7012">MCDHSTTCSSDEDCRLVLRNRLTRMETFEYYCKAHLVARVWDLEHDDSLDVVDATFLER</sequence>
<evidence type="ECO:0000313" key="2">
    <source>
        <dbReference type="EMBL" id="MCU4974905.1"/>
    </source>
</evidence>
<organism evidence="1 4">
    <name type="scientific">Natronoglomus mannanivorans</name>
    <dbReference type="NCBI Taxonomy" id="2979990"/>
    <lineage>
        <taxon>Archaea</taxon>
        <taxon>Methanobacteriati</taxon>
        <taxon>Methanobacteriota</taxon>
        <taxon>Stenosarchaea group</taxon>
        <taxon>Halobacteria</taxon>
        <taxon>Halobacteriales</taxon>
        <taxon>Natrialbaceae</taxon>
        <taxon>Natronoglomus</taxon>
    </lineage>
</organism>
<accession>A0AAP2Z2C1</accession>
<proteinExistence type="predicted"/>
<evidence type="ECO:0000313" key="1">
    <source>
        <dbReference type="EMBL" id="MCU4743597.1"/>
    </source>
</evidence>
<dbReference type="RefSeq" id="WP_338005414.1">
    <property type="nucleotide sequence ID" value="NZ_JAOPKA010000016.1"/>
</dbReference>
<dbReference type="AlphaFoldDB" id="A0AAP2Z2C1"/>
<evidence type="ECO:0000313" key="3">
    <source>
        <dbReference type="Proteomes" id="UP001320972"/>
    </source>
</evidence>
<keyword evidence="3" id="KW-1185">Reference proteome</keyword>
<dbReference type="EMBL" id="JAOPKB010000014">
    <property type="protein sequence ID" value="MCU4974905.1"/>
    <property type="molecule type" value="Genomic_DNA"/>
</dbReference>
<comment type="caution">
    <text evidence="1">The sequence shown here is derived from an EMBL/GenBank/DDBJ whole genome shotgun (WGS) entry which is preliminary data.</text>
</comment>
<protein>
    <submittedName>
        <fullName evidence="1">Uncharacterized protein</fullName>
    </submittedName>
</protein>
<dbReference type="Proteomes" id="UP001321018">
    <property type="component" value="Unassembled WGS sequence"/>
</dbReference>